<dbReference type="PROSITE" id="PS00237">
    <property type="entry name" value="G_PROTEIN_RECEP_F1_1"/>
    <property type="match status" value="1"/>
</dbReference>
<dbReference type="EMBL" id="HBUF01069206">
    <property type="protein sequence ID" value="CAG6628880.1"/>
    <property type="molecule type" value="Transcribed_RNA"/>
</dbReference>
<evidence type="ECO:0000256" key="4">
    <source>
        <dbReference type="ARBA" id="ARBA00022989"/>
    </source>
</evidence>
<feature type="transmembrane region" description="Helical" evidence="10">
    <location>
        <begin position="320"/>
        <end position="338"/>
    </location>
</feature>
<dbReference type="InterPro" id="IPR000276">
    <property type="entry name" value="GPCR_Rhodpsn"/>
</dbReference>
<sequence length="536" mass="59817">MNASVGLLSSGTIDLTNSRDFISIQQINLNINNSVNVFSSRINVDDVLNESVSFHFNRSDFYCDIGSISFYTVFITIVHIFILIGGIIGNICTCIIISKNKHMQTATNYYLFSLAVSDLLLLVIGLPSELIHTYYLSQYAFGSNVCVLFSFLSETASNATVLTITAFTVERYIAICHPFLSHTVSKLSRAIKFIVCIWLMSLCLAVPLATQYSVIPQSSVTVNHTGVLLDDIESISAAIAASNSTFSISCPVVSTCTIRTSTLWEHAFEVHTCIFFIAPMTLITILYILIGFKLRHSNLLRKGSIGSHCDRQRWRNQSRVINMLIAVVVAFFICWAPFHAQRIFAFKLYLMYENAHEAPPHLVDLYDILSTISGILYYLSPAVNPFLYNIMSNKFREAFKCTFSCVICFGVTKPPSRIPSMYSSYPLRSGTRLSLGEHRLYSRTRPTRSRLTSVVEPSEQLVPLQFSRSNSNSLAISMFASNGATTNGIAVPGPPKRSNTVHTISNSSLQDLDQSEFSRNELVLYLAELNKDNNNQ</sequence>
<comment type="similarity">
    <text evidence="2 9">Belongs to the G-protein coupled receptor 1 family.</text>
</comment>
<keyword evidence="3 9" id="KW-0812">Transmembrane</keyword>
<dbReference type="PANTHER" id="PTHR24243:SF208">
    <property type="entry name" value="PYROKININ-1 RECEPTOR"/>
    <property type="match status" value="1"/>
</dbReference>
<keyword evidence="12" id="KW-0527">Neuropeptide</keyword>
<organism evidence="12">
    <name type="scientific">Cacopsylla melanoneura</name>
    <dbReference type="NCBI Taxonomy" id="428564"/>
    <lineage>
        <taxon>Eukaryota</taxon>
        <taxon>Metazoa</taxon>
        <taxon>Ecdysozoa</taxon>
        <taxon>Arthropoda</taxon>
        <taxon>Hexapoda</taxon>
        <taxon>Insecta</taxon>
        <taxon>Pterygota</taxon>
        <taxon>Neoptera</taxon>
        <taxon>Paraneoptera</taxon>
        <taxon>Hemiptera</taxon>
        <taxon>Sternorrhyncha</taxon>
        <taxon>Psylloidea</taxon>
        <taxon>Psyllidae</taxon>
        <taxon>Psyllinae</taxon>
        <taxon>Cacopsylla</taxon>
    </lineage>
</organism>
<dbReference type="EMBL" id="HBUF01411417">
    <property type="protein sequence ID" value="CAG6739124.1"/>
    <property type="molecule type" value="Transcribed_RNA"/>
</dbReference>
<feature type="transmembrane region" description="Helical" evidence="10">
    <location>
        <begin position="109"/>
        <end position="127"/>
    </location>
</feature>
<feature type="transmembrane region" description="Helical" evidence="10">
    <location>
        <begin position="68"/>
        <end position="97"/>
    </location>
</feature>
<proteinExistence type="inferred from homology"/>
<evidence type="ECO:0000256" key="3">
    <source>
        <dbReference type="ARBA" id="ARBA00022692"/>
    </source>
</evidence>
<feature type="transmembrane region" description="Helical" evidence="10">
    <location>
        <begin position="190"/>
        <end position="209"/>
    </location>
</feature>
<evidence type="ECO:0000256" key="8">
    <source>
        <dbReference type="ARBA" id="ARBA00023224"/>
    </source>
</evidence>
<evidence type="ECO:0000259" key="11">
    <source>
        <dbReference type="PROSITE" id="PS50262"/>
    </source>
</evidence>
<evidence type="ECO:0000256" key="5">
    <source>
        <dbReference type="ARBA" id="ARBA00023040"/>
    </source>
</evidence>
<evidence type="ECO:0000256" key="7">
    <source>
        <dbReference type="ARBA" id="ARBA00023170"/>
    </source>
</evidence>
<dbReference type="EMBL" id="HBUF01411418">
    <property type="protein sequence ID" value="CAG6739126.1"/>
    <property type="molecule type" value="Transcribed_RNA"/>
</dbReference>
<reference evidence="12" key="1">
    <citation type="submission" date="2021-05" db="EMBL/GenBank/DDBJ databases">
        <authorList>
            <person name="Alioto T."/>
            <person name="Alioto T."/>
            <person name="Gomez Garrido J."/>
        </authorList>
    </citation>
    <scope>NUCLEOTIDE SEQUENCE</scope>
</reference>
<comment type="subcellular location">
    <subcellularLocation>
        <location evidence="1">Membrane</location>
        <topology evidence="1">Multi-pass membrane protein</topology>
    </subcellularLocation>
</comment>
<dbReference type="AlphaFoldDB" id="A0A8D9E4J6"/>
<keyword evidence="4 10" id="KW-1133">Transmembrane helix</keyword>
<evidence type="ECO:0000256" key="1">
    <source>
        <dbReference type="ARBA" id="ARBA00004141"/>
    </source>
</evidence>
<evidence type="ECO:0000256" key="6">
    <source>
        <dbReference type="ARBA" id="ARBA00023136"/>
    </source>
</evidence>
<name>A0A8D9E4J6_9HEMI</name>
<dbReference type="GO" id="GO:0008188">
    <property type="term" value="F:neuropeptide receptor activity"/>
    <property type="evidence" value="ECO:0007669"/>
    <property type="project" value="TreeGrafter"/>
</dbReference>
<dbReference type="GO" id="GO:0005886">
    <property type="term" value="C:plasma membrane"/>
    <property type="evidence" value="ECO:0007669"/>
    <property type="project" value="TreeGrafter"/>
</dbReference>
<dbReference type="EMBL" id="HBUF01248064">
    <property type="protein sequence ID" value="CAG6679085.1"/>
    <property type="molecule type" value="Transcribed_RNA"/>
</dbReference>
<dbReference type="EMBL" id="HBUF01585493">
    <property type="protein sequence ID" value="CAG6771648.1"/>
    <property type="molecule type" value="Transcribed_RNA"/>
</dbReference>
<dbReference type="Gene3D" id="1.20.1070.10">
    <property type="entry name" value="Rhodopsin 7-helix transmembrane proteins"/>
    <property type="match status" value="1"/>
</dbReference>
<evidence type="ECO:0000256" key="2">
    <source>
        <dbReference type="ARBA" id="ARBA00010663"/>
    </source>
</evidence>
<keyword evidence="7 9" id="KW-0675">Receptor</keyword>
<dbReference type="SUPFAM" id="SSF81321">
    <property type="entry name" value="Family A G protein-coupled receptor-like"/>
    <property type="match status" value="1"/>
</dbReference>
<feature type="transmembrane region" description="Helical" evidence="10">
    <location>
        <begin position="274"/>
        <end position="292"/>
    </location>
</feature>
<dbReference type="EMBL" id="HBUF01069205">
    <property type="protein sequence ID" value="CAG6628878.1"/>
    <property type="molecule type" value="Transcribed_RNA"/>
</dbReference>
<evidence type="ECO:0000256" key="9">
    <source>
        <dbReference type="RuleBase" id="RU000688"/>
    </source>
</evidence>
<feature type="transmembrane region" description="Helical" evidence="10">
    <location>
        <begin position="368"/>
        <end position="390"/>
    </location>
</feature>
<dbReference type="PRINTS" id="PR00237">
    <property type="entry name" value="GPCRRHODOPSN"/>
</dbReference>
<dbReference type="InterPro" id="IPR017452">
    <property type="entry name" value="GPCR_Rhodpsn_7TM"/>
</dbReference>
<evidence type="ECO:0000313" key="12">
    <source>
        <dbReference type="EMBL" id="CAG6739124.1"/>
    </source>
</evidence>
<dbReference type="EMBL" id="HBUF01585492">
    <property type="protein sequence ID" value="CAG6771646.1"/>
    <property type="molecule type" value="Transcribed_RNA"/>
</dbReference>
<protein>
    <submittedName>
        <fullName evidence="12">Neuropeptides capa receptor</fullName>
    </submittedName>
</protein>
<keyword evidence="6 10" id="KW-0472">Membrane</keyword>
<dbReference type="PANTHER" id="PTHR24243">
    <property type="entry name" value="G-PROTEIN COUPLED RECEPTOR"/>
    <property type="match status" value="1"/>
</dbReference>
<keyword evidence="5 9" id="KW-0297">G-protein coupled receptor</keyword>
<keyword evidence="8 9" id="KW-0807">Transducer</keyword>
<feature type="domain" description="G-protein coupled receptors family 1 profile" evidence="11">
    <location>
        <begin position="89"/>
        <end position="388"/>
    </location>
</feature>
<accession>A0A8D9E4J6</accession>
<dbReference type="PROSITE" id="PS50262">
    <property type="entry name" value="G_PROTEIN_RECEP_F1_2"/>
    <property type="match status" value="1"/>
</dbReference>
<dbReference type="Pfam" id="PF00001">
    <property type="entry name" value="7tm_1"/>
    <property type="match status" value="1"/>
</dbReference>
<evidence type="ECO:0000256" key="10">
    <source>
        <dbReference type="SAM" id="Phobius"/>
    </source>
</evidence>